<accession>A0A7I4YC47</accession>
<dbReference type="OrthoDB" id="5850996at2759"/>
<dbReference type="OMA" id="TWANTHF"/>
<protein>
    <submittedName>
        <fullName evidence="2">DDE_3 domain-containing protein</fullName>
    </submittedName>
</protein>
<sequence>MYLYLTRKAAILSPSNQQARAKKCRQLLLRTRNKGHHSIVFLHEKLFTVEQQFNAQSVKVIARNAEEADKKVRVVHRAAHPAQVTVWVWVCASGKTPLIFVDPGVKIDKVHYLNTILKNAPLTWANTHFNGRPWTFQQGSAPAHKAKISQAWCKSELSDFISAEE</sequence>
<reference evidence="2" key="1">
    <citation type="submission" date="2020-12" db="UniProtKB">
        <authorList>
            <consortium name="WormBaseParasite"/>
        </authorList>
    </citation>
    <scope>IDENTIFICATION</scope>
    <source>
        <strain evidence="2">MHco3</strain>
    </source>
</reference>
<keyword evidence="1" id="KW-1185">Reference proteome</keyword>
<evidence type="ECO:0000313" key="1">
    <source>
        <dbReference type="Proteomes" id="UP000025227"/>
    </source>
</evidence>
<dbReference type="AlphaFoldDB" id="A0A7I4YC47"/>
<dbReference type="GO" id="GO:0003676">
    <property type="term" value="F:nucleic acid binding"/>
    <property type="evidence" value="ECO:0007669"/>
    <property type="project" value="InterPro"/>
</dbReference>
<evidence type="ECO:0000313" key="2">
    <source>
        <dbReference type="WBParaSite" id="HCON_00079870-00001"/>
    </source>
</evidence>
<dbReference type="PANTHER" id="PTHR46068:SF1">
    <property type="entry name" value="TRANSPOSASE IS30-LIKE HTH DOMAIN-CONTAINING PROTEIN"/>
    <property type="match status" value="1"/>
</dbReference>
<proteinExistence type="predicted"/>
<name>A0A7I4YC47_HAECO</name>
<dbReference type="Gene3D" id="3.30.420.10">
    <property type="entry name" value="Ribonuclease H-like superfamily/Ribonuclease H"/>
    <property type="match status" value="1"/>
</dbReference>
<dbReference type="InterPro" id="IPR036397">
    <property type="entry name" value="RNaseH_sf"/>
</dbReference>
<organism evidence="1 2">
    <name type="scientific">Haemonchus contortus</name>
    <name type="common">Barber pole worm</name>
    <dbReference type="NCBI Taxonomy" id="6289"/>
    <lineage>
        <taxon>Eukaryota</taxon>
        <taxon>Metazoa</taxon>
        <taxon>Ecdysozoa</taxon>
        <taxon>Nematoda</taxon>
        <taxon>Chromadorea</taxon>
        <taxon>Rhabditida</taxon>
        <taxon>Rhabditina</taxon>
        <taxon>Rhabditomorpha</taxon>
        <taxon>Strongyloidea</taxon>
        <taxon>Trichostrongylidae</taxon>
        <taxon>Haemonchus</taxon>
    </lineage>
</organism>
<dbReference type="WBParaSite" id="HCON_00079870-00001">
    <property type="protein sequence ID" value="HCON_00079870-00001"/>
    <property type="gene ID" value="HCON_00079870"/>
</dbReference>
<dbReference type="PANTHER" id="PTHR46068">
    <property type="entry name" value="PROTEIN CBG27172"/>
    <property type="match status" value="1"/>
</dbReference>
<dbReference type="Proteomes" id="UP000025227">
    <property type="component" value="Unplaced"/>
</dbReference>